<dbReference type="Proteomes" id="UP001141336">
    <property type="component" value="Unassembled WGS sequence"/>
</dbReference>
<keyword evidence="1" id="KW-1133">Transmembrane helix</keyword>
<keyword evidence="1" id="KW-0812">Transmembrane</keyword>
<dbReference type="RefSeq" id="WP_268923424.1">
    <property type="nucleotide sequence ID" value="NZ_JAPTGC010000010.1"/>
</dbReference>
<gene>
    <name evidence="2" type="ORF">O0S09_07880</name>
</gene>
<evidence type="ECO:0000313" key="3">
    <source>
        <dbReference type="Proteomes" id="UP001141336"/>
    </source>
</evidence>
<keyword evidence="1" id="KW-0472">Membrane</keyword>
<proteinExistence type="predicted"/>
<organism evidence="2 3">
    <name type="scientific">Methanocorpusculum vombati</name>
    <dbReference type="NCBI Taxonomy" id="3002864"/>
    <lineage>
        <taxon>Archaea</taxon>
        <taxon>Methanobacteriati</taxon>
        <taxon>Methanobacteriota</taxon>
        <taxon>Stenosarchaea group</taxon>
        <taxon>Methanomicrobia</taxon>
        <taxon>Methanomicrobiales</taxon>
        <taxon>Methanocorpusculaceae</taxon>
        <taxon>Methanocorpusculum</taxon>
    </lineage>
</organism>
<sequence>MDDCLRLYGVSGTKNGLRKQKAGSKSRRTVMHVPDDGVTPVIAVAMLIGMVAVAGIIISIAMFAALGDASGTLPDVRFQASADGKSLYHAGGDALPLKSLVFYDKGMMLIPNFQLIKGGSTEAASLEEQDVWETGDRIQFDELEGLSIVGLDSRGNPALLWRGVNAMVLPVGDMVPDVWEDLPISPIQPGMKYTMYVNTTWEELLEMARNSSKNGINIGQKQVVNNTGHQEYWYIGWSNAWLSKTDGENHISIEDYVARLPSSMFKMDFTNIRNSTDIIQGPKWKPGKAPEAGTLFEDDDGVLYVWYGGKISDNDSWSTKINEAHWNLVGIRNS</sequence>
<accession>A0ABT4IPA7</accession>
<keyword evidence="3" id="KW-1185">Reference proteome</keyword>
<evidence type="ECO:0000313" key="2">
    <source>
        <dbReference type="EMBL" id="MCZ0863164.1"/>
    </source>
</evidence>
<comment type="caution">
    <text evidence="2">The sequence shown here is derived from an EMBL/GenBank/DDBJ whole genome shotgun (WGS) entry which is preliminary data.</text>
</comment>
<evidence type="ECO:0000256" key="1">
    <source>
        <dbReference type="SAM" id="Phobius"/>
    </source>
</evidence>
<name>A0ABT4IPA7_9EURY</name>
<dbReference type="EMBL" id="JAPTGC010000010">
    <property type="protein sequence ID" value="MCZ0863164.1"/>
    <property type="molecule type" value="Genomic_DNA"/>
</dbReference>
<reference evidence="2" key="1">
    <citation type="submission" date="2022-12" db="EMBL/GenBank/DDBJ databases">
        <title>Isolation and characterisation of novel Methanocorpusculum spp. from native Australian herbivores indicates the genus is ancestrally host-associated.</title>
        <authorList>
            <person name="Volmer J.G."/>
            <person name="Soo R.M."/>
            <person name="Evans P.N."/>
            <person name="Hoedt E.C."/>
            <person name="Astorga Alsina A.L."/>
            <person name="Woodcroft B.J."/>
            <person name="Tyson G.W."/>
            <person name="Hugenholtz P."/>
            <person name="Morrison M."/>
        </authorList>
    </citation>
    <scope>NUCLEOTIDE SEQUENCE</scope>
    <source>
        <strain evidence="2">CW153</strain>
    </source>
</reference>
<protein>
    <submittedName>
        <fullName evidence="2">Type IV pilin N-terminal domain-containing protein</fullName>
    </submittedName>
</protein>
<feature type="transmembrane region" description="Helical" evidence="1">
    <location>
        <begin position="41"/>
        <end position="67"/>
    </location>
</feature>